<evidence type="ECO:0000256" key="10">
    <source>
        <dbReference type="SAM" id="SignalP"/>
    </source>
</evidence>
<gene>
    <name evidence="12" type="ORF">CgunFtcFv8_002990</name>
</gene>
<feature type="region of interest" description="Disordered" evidence="8">
    <location>
        <begin position="293"/>
        <end position="347"/>
    </location>
</feature>
<keyword evidence="3 10" id="KW-0732">Signal</keyword>
<evidence type="ECO:0000256" key="7">
    <source>
        <dbReference type="ARBA" id="ARBA00023180"/>
    </source>
</evidence>
<sequence>MMATRLLLFLCLTGHVFAKEPPDVVECLVMHLEYIHCSWNKDRTPEVNYTFYSWFSYKTPRECPSYFSENSINTGCKQPYLQTGDRFSDFNTKLVHGNDSYEKKHELKERVKFNPPTNVTVQYGLDSNLWLNWTQISYRKVESQVRYRINNKPWMKPYYPVSAGIQYYCINLPSSALYELQVRSKLDYMGGGGKESLWSDWSEPVFWGSKNSSTDSSMSVWTPVLYGLGASILILLVMMLLHQERIRIVFIPVVPKPSPKLHNVEDWFQFPNGLKESFKYNERPCPVREYCHVPESDSESSDYSTCSGTTDQTDCSVSIPVNESDLPTSCSSSTSTVSPEEEKQVSV</sequence>
<dbReference type="SUPFAM" id="SSF49265">
    <property type="entry name" value="Fibronectin type III"/>
    <property type="match status" value="2"/>
</dbReference>
<evidence type="ECO:0000313" key="13">
    <source>
        <dbReference type="Proteomes" id="UP001331515"/>
    </source>
</evidence>
<dbReference type="PROSITE" id="PS50853">
    <property type="entry name" value="FN3"/>
    <property type="match status" value="1"/>
</dbReference>
<dbReference type="Pfam" id="PF21604">
    <property type="entry name" value="CRLF2_D1"/>
    <property type="match status" value="1"/>
</dbReference>
<keyword evidence="2 9" id="KW-0812">Transmembrane</keyword>
<evidence type="ECO:0000256" key="6">
    <source>
        <dbReference type="ARBA" id="ARBA00023170"/>
    </source>
</evidence>
<evidence type="ECO:0000256" key="5">
    <source>
        <dbReference type="ARBA" id="ARBA00023136"/>
    </source>
</evidence>
<comment type="subcellular location">
    <subcellularLocation>
        <location evidence="1">Membrane</location>
        <topology evidence="1">Single-pass type I membrane protein</topology>
    </subcellularLocation>
</comment>
<feature type="compositionally biased region" description="Polar residues" evidence="8">
    <location>
        <begin position="305"/>
        <end position="327"/>
    </location>
</feature>
<dbReference type="PROSITE" id="PS01355">
    <property type="entry name" value="HEMATOPO_REC_S_F1"/>
    <property type="match status" value="1"/>
</dbReference>
<evidence type="ECO:0000256" key="8">
    <source>
        <dbReference type="SAM" id="MobiDB-lite"/>
    </source>
</evidence>
<evidence type="ECO:0000313" key="12">
    <source>
        <dbReference type="EMBL" id="KAK5918208.1"/>
    </source>
</evidence>
<dbReference type="PANTHER" id="PTHR23037">
    <property type="entry name" value="CYTOKINE RECEPTOR"/>
    <property type="match status" value="1"/>
</dbReference>
<dbReference type="AlphaFoldDB" id="A0AAN8DHZ3"/>
<dbReference type="InterPro" id="IPR003531">
    <property type="entry name" value="Hempt_rcpt_S_F1_CS"/>
</dbReference>
<keyword evidence="4 9" id="KW-1133">Transmembrane helix</keyword>
<evidence type="ECO:0000256" key="9">
    <source>
        <dbReference type="SAM" id="Phobius"/>
    </source>
</evidence>
<dbReference type="InterPro" id="IPR048651">
    <property type="entry name" value="CRLF2-like_D1"/>
</dbReference>
<evidence type="ECO:0000259" key="11">
    <source>
        <dbReference type="PROSITE" id="PS50853"/>
    </source>
</evidence>
<dbReference type="GO" id="GO:0004896">
    <property type="term" value="F:cytokine receptor activity"/>
    <property type="evidence" value="ECO:0007669"/>
    <property type="project" value="InterPro"/>
</dbReference>
<dbReference type="InterPro" id="IPR036116">
    <property type="entry name" value="FN3_sf"/>
</dbReference>
<dbReference type="InterPro" id="IPR013783">
    <property type="entry name" value="Ig-like_fold"/>
</dbReference>
<feature type="transmembrane region" description="Helical" evidence="9">
    <location>
        <begin position="220"/>
        <end position="241"/>
    </location>
</feature>
<evidence type="ECO:0000256" key="1">
    <source>
        <dbReference type="ARBA" id="ARBA00004479"/>
    </source>
</evidence>
<keyword evidence="7" id="KW-0325">Glycoprotein</keyword>
<dbReference type="GO" id="GO:0009897">
    <property type="term" value="C:external side of plasma membrane"/>
    <property type="evidence" value="ECO:0007669"/>
    <property type="project" value="TreeGrafter"/>
</dbReference>
<keyword evidence="5 9" id="KW-0472">Membrane</keyword>
<keyword evidence="13" id="KW-1185">Reference proteome</keyword>
<evidence type="ECO:0000256" key="2">
    <source>
        <dbReference type="ARBA" id="ARBA00022692"/>
    </source>
</evidence>
<feature type="signal peptide" evidence="10">
    <location>
        <begin position="1"/>
        <end position="18"/>
    </location>
</feature>
<comment type="caution">
    <text evidence="12">The sequence shown here is derived from an EMBL/GenBank/DDBJ whole genome shotgun (WGS) entry which is preliminary data.</text>
</comment>
<dbReference type="EMBL" id="JAURVH010001525">
    <property type="protein sequence ID" value="KAK5918208.1"/>
    <property type="molecule type" value="Genomic_DNA"/>
</dbReference>
<dbReference type="Proteomes" id="UP001331515">
    <property type="component" value="Unassembled WGS sequence"/>
</dbReference>
<dbReference type="Gene3D" id="2.60.40.10">
    <property type="entry name" value="Immunoglobulins"/>
    <property type="match status" value="2"/>
</dbReference>
<evidence type="ECO:0000256" key="4">
    <source>
        <dbReference type="ARBA" id="ARBA00022989"/>
    </source>
</evidence>
<reference evidence="12 13" key="1">
    <citation type="journal article" date="2023" name="Mol. Biol. Evol.">
        <title>Genomics of Secondarily Temperate Adaptation in the Only Non-Antarctic Icefish.</title>
        <authorList>
            <person name="Rivera-Colon A.G."/>
            <person name="Rayamajhi N."/>
            <person name="Minhas B.F."/>
            <person name="Madrigal G."/>
            <person name="Bilyk K.T."/>
            <person name="Yoon V."/>
            <person name="Hune M."/>
            <person name="Gregory S."/>
            <person name="Cheng C.H.C."/>
            <person name="Catchen J.M."/>
        </authorList>
    </citation>
    <scope>NUCLEOTIDE SEQUENCE [LARGE SCALE GENOMIC DNA]</scope>
    <source>
        <tissue evidence="12">White muscle</tissue>
    </source>
</reference>
<protein>
    <recommendedName>
        <fullName evidence="11">Fibronectin type-III domain-containing protein</fullName>
    </recommendedName>
</protein>
<organism evidence="12 13">
    <name type="scientific">Champsocephalus gunnari</name>
    <name type="common">Mackerel icefish</name>
    <dbReference type="NCBI Taxonomy" id="52237"/>
    <lineage>
        <taxon>Eukaryota</taxon>
        <taxon>Metazoa</taxon>
        <taxon>Chordata</taxon>
        <taxon>Craniata</taxon>
        <taxon>Vertebrata</taxon>
        <taxon>Euteleostomi</taxon>
        <taxon>Actinopterygii</taxon>
        <taxon>Neopterygii</taxon>
        <taxon>Teleostei</taxon>
        <taxon>Neoteleostei</taxon>
        <taxon>Acanthomorphata</taxon>
        <taxon>Eupercaria</taxon>
        <taxon>Perciformes</taxon>
        <taxon>Notothenioidei</taxon>
        <taxon>Channichthyidae</taxon>
        <taxon>Champsocephalus</taxon>
    </lineage>
</organism>
<dbReference type="PANTHER" id="PTHR23037:SF47">
    <property type="entry name" value="INTERLEUKIN 2 RECEPTOR SUBUNIT GAMMA"/>
    <property type="match status" value="1"/>
</dbReference>
<feature type="domain" description="Fibronectin type-III" evidence="11">
    <location>
        <begin position="115"/>
        <end position="212"/>
    </location>
</feature>
<name>A0AAN8DHZ3_CHAGU</name>
<keyword evidence="6" id="KW-0675">Receptor</keyword>
<evidence type="ECO:0000256" key="3">
    <source>
        <dbReference type="ARBA" id="ARBA00022729"/>
    </source>
</evidence>
<feature type="compositionally biased region" description="Low complexity" evidence="8">
    <location>
        <begin position="328"/>
        <end position="338"/>
    </location>
</feature>
<dbReference type="InterPro" id="IPR003961">
    <property type="entry name" value="FN3_dom"/>
</dbReference>
<feature type="chain" id="PRO_5042995400" description="Fibronectin type-III domain-containing protein" evidence="10">
    <location>
        <begin position="19"/>
        <end position="347"/>
    </location>
</feature>
<accession>A0AAN8DHZ3</accession>
<proteinExistence type="predicted"/>